<name>A0A2Y9AZE5_9RHOB</name>
<organism evidence="9 11">
    <name type="scientific">Jannaschia seohaensis</name>
    <dbReference type="NCBI Taxonomy" id="475081"/>
    <lineage>
        <taxon>Bacteria</taxon>
        <taxon>Pseudomonadati</taxon>
        <taxon>Pseudomonadota</taxon>
        <taxon>Alphaproteobacteria</taxon>
        <taxon>Rhodobacterales</taxon>
        <taxon>Roseobacteraceae</taxon>
        <taxon>Jannaschia</taxon>
    </lineage>
</organism>
<evidence type="ECO:0000313" key="10">
    <source>
        <dbReference type="Proteomes" id="UP000245839"/>
    </source>
</evidence>
<keyword evidence="6 7" id="KW-0472">Membrane</keyword>
<evidence type="ECO:0000313" key="9">
    <source>
        <dbReference type="EMBL" id="SSA47479.1"/>
    </source>
</evidence>
<dbReference type="Pfam" id="PF01311">
    <property type="entry name" value="Bac_export_1"/>
    <property type="match status" value="1"/>
</dbReference>
<accession>A0A2Y9AZE5</accession>
<evidence type="ECO:0000313" key="11">
    <source>
        <dbReference type="Proteomes" id="UP000251571"/>
    </source>
</evidence>
<keyword evidence="4 7" id="KW-0812">Transmembrane</keyword>
<dbReference type="AlphaFoldDB" id="A0A2Y9AZE5"/>
<dbReference type="PANTHER" id="PTHR30065">
    <property type="entry name" value="FLAGELLAR BIOSYNTHETIC PROTEIN FLIR"/>
    <property type="match status" value="1"/>
</dbReference>
<evidence type="ECO:0000256" key="6">
    <source>
        <dbReference type="ARBA" id="ARBA00023136"/>
    </source>
</evidence>
<dbReference type="InterPro" id="IPR002010">
    <property type="entry name" value="T3SS_IM_R"/>
</dbReference>
<keyword evidence="9" id="KW-0966">Cell projection</keyword>
<protein>
    <submittedName>
        <fullName evidence="9">Flagellar biosynthetic protein FliR</fullName>
    </submittedName>
</protein>
<evidence type="ECO:0000256" key="4">
    <source>
        <dbReference type="ARBA" id="ARBA00022692"/>
    </source>
</evidence>
<dbReference type="GO" id="GO:0006605">
    <property type="term" value="P:protein targeting"/>
    <property type="evidence" value="ECO:0007669"/>
    <property type="project" value="InterPro"/>
</dbReference>
<evidence type="ECO:0000313" key="8">
    <source>
        <dbReference type="EMBL" id="PWJ17416.1"/>
    </source>
</evidence>
<dbReference type="Proteomes" id="UP000251571">
    <property type="component" value="Unassembled WGS sequence"/>
</dbReference>
<comment type="subcellular location">
    <subcellularLocation>
        <location evidence="1">Cell membrane</location>
        <topology evidence="1">Multi-pass membrane protein</topology>
    </subcellularLocation>
</comment>
<dbReference type="GO" id="GO:0005886">
    <property type="term" value="C:plasma membrane"/>
    <property type="evidence" value="ECO:0007669"/>
    <property type="project" value="UniProtKB-SubCell"/>
</dbReference>
<evidence type="ECO:0000256" key="3">
    <source>
        <dbReference type="ARBA" id="ARBA00022475"/>
    </source>
</evidence>
<feature type="transmembrane region" description="Helical" evidence="7">
    <location>
        <begin position="45"/>
        <end position="62"/>
    </location>
</feature>
<comment type="similarity">
    <text evidence="2">Belongs to the FliR/MopE/SpaR family.</text>
</comment>
<keyword evidence="10" id="KW-1185">Reference proteome</keyword>
<evidence type="ECO:0000256" key="1">
    <source>
        <dbReference type="ARBA" id="ARBA00004651"/>
    </source>
</evidence>
<feature type="transmembrane region" description="Helical" evidence="7">
    <location>
        <begin position="12"/>
        <end position="33"/>
    </location>
</feature>
<feature type="transmembrane region" description="Helical" evidence="7">
    <location>
        <begin position="173"/>
        <end position="193"/>
    </location>
</feature>
<proteinExistence type="inferred from homology"/>
<evidence type="ECO:0000256" key="7">
    <source>
        <dbReference type="SAM" id="Phobius"/>
    </source>
</evidence>
<keyword evidence="9" id="KW-0282">Flagellum</keyword>
<dbReference type="Proteomes" id="UP000245839">
    <property type="component" value="Unassembled WGS sequence"/>
</dbReference>
<dbReference type="EMBL" id="QGDJ01000006">
    <property type="protein sequence ID" value="PWJ17416.1"/>
    <property type="molecule type" value="Genomic_DNA"/>
</dbReference>
<keyword evidence="5 7" id="KW-1133">Transmembrane helix</keyword>
<feature type="transmembrane region" description="Helical" evidence="7">
    <location>
        <begin position="205"/>
        <end position="231"/>
    </location>
</feature>
<evidence type="ECO:0000256" key="5">
    <source>
        <dbReference type="ARBA" id="ARBA00022989"/>
    </source>
</evidence>
<dbReference type="EMBL" id="UETC01000006">
    <property type="protein sequence ID" value="SSA47479.1"/>
    <property type="molecule type" value="Genomic_DNA"/>
</dbReference>
<reference evidence="8 10" key="2">
    <citation type="submission" date="2018-03" db="EMBL/GenBank/DDBJ databases">
        <title>Genomic Encyclopedia of Archaeal and Bacterial Type Strains, Phase II (KMG-II): from individual species to whole genera.</title>
        <authorList>
            <person name="Goeker M."/>
        </authorList>
    </citation>
    <scope>NUCLEOTIDE SEQUENCE [LARGE SCALE GENOMIC DNA]</scope>
    <source>
        <strain evidence="8 10">DSM 25227</strain>
    </source>
</reference>
<dbReference type="PRINTS" id="PR00953">
    <property type="entry name" value="TYPE3IMRPROT"/>
</dbReference>
<dbReference type="PANTHER" id="PTHR30065:SF1">
    <property type="entry name" value="SURFACE PRESENTATION OF ANTIGENS PROTEIN SPAR"/>
    <property type="match status" value="1"/>
</dbReference>
<evidence type="ECO:0000256" key="2">
    <source>
        <dbReference type="ARBA" id="ARBA00009772"/>
    </source>
</evidence>
<sequence>MTEALIELHDLAMPQALAFLAVFLRVGAMMLLLPGFGDRMIPTRIRLVVGFALAVAATPVIAPPGAITPALIASEGAIGVAFGAVLRCVAQALLMAGTMAAQLTSLAQLFGNVEPSSAIGNTLNIAGLCLIMVAGLPVWLVEMIVRSYDVLPMGAVMPGSDVAIWGVSRLAHAFALAFGLAAPFALAALIYNMAMGVINRAMPQLMVALVGAPAITGASGVVLLLAAPVILTAWKGEMLAVLADPISGALP</sequence>
<reference evidence="9 11" key="1">
    <citation type="submission" date="2016-10" db="EMBL/GenBank/DDBJ databases">
        <authorList>
            <person name="Cai Z."/>
        </authorList>
    </citation>
    <scope>NUCLEOTIDE SEQUENCE [LARGE SCALE GENOMIC DNA]</scope>
    <source>
        <strain evidence="9 11">DSM 25227</strain>
    </source>
</reference>
<keyword evidence="3" id="KW-1003">Cell membrane</keyword>
<keyword evidence="9" id="KW-0969">Cilium</keyword>
<feature type="transmembrane region" description="Helical" evidence="7">
    <location>
        <begin position="123"/>
        <end position="141"/>
    </location>
</feature>
<gene>
    <name evidence="8" type="ORF">BCF38_10626</name>
    <name evidence="9" type="ORF">SAMN05421539_10626</name>
</gene>
<dbReference type="RefSeq" id="WP_245947526.1">
    <property type="nucleotide sequence ID" value="NZ_QGDJ01000006.1"/>
</dbReference>